<dbReference type="RefSeq" id="WP_002706534.1">
    <property type="nucleotide sequence ID" value="NZ_JH651381.1"/>
</dbReference>
<dbReference type="AlphaFoldDB" id="A0A656HLR3"/>
<name>A0A656HLR3_THINJ</name>
<reference evidence="3" key="1">
    <citation type="journal article" date="2011" name="Stand. Genomic Sci.">
        <title>Genome sequence of the filamentous, gliding Thiothrix nivea neotype strain (JP2(T)).</title>
        <authorList>
            <person name="Lapidus A."/>
            <person name="Nolan M."/>
            <person name="Lucas S."/>
            <person name="Glavina Del Rio T."/>
            <person name="Tice H."/>
            <person name="Cheng J.F."/>
            <person name="Tapia R."/>
            <person name="Han C."/>
            <person name="Goodwin L."/>
            <person name="Pitluck S."/>
            <person name="Liolios K."/>
            <person name="Pagani I."/>
            <person name="Ivanova N."/>
            <person name="Huntemann M."/>
            <person name="Mavromatis K."/>
            <person name="Mikhailova N."/>
            <person name="Pati A."/>
            <person name="Chen A."/>
            <person name="Palaniappan K."/>
            <person name="Land M."/>
            <person name="Brambilla E.M."/>
            <person name="Rohde M."/>
            <person name="Abt B."/>
            <person name="Verbarg S."/>
            <person name="Goker M."/>
            <person name="Bristow J."/>
            <person name="Eisen J.A."/>
            <person name="Markowitz V."/>
            <person name="Hugenholtz P."/>
            <person name="Kyrpides N.C."/>
            <person name="Klenk H.P."/>
            <person name="Woyke T."/>
        </authorList>
    </citation>
    <scope>NUCLEOTIDE SEQUENCE [LARGE SCALE GENOMIC DNA]</scope>
    <source>
        <strain evidence="3">ATCC 35100 / DSM 5205 / JP2</strain>
    </source>
</reference>
<dbReference type="EMBL" id="JH651381">
    <property type="protein sequence ID" value="EIJ37064.1"/>
    <property type="molecule type" value="Genomic_DNA"/>
</dbReference>
<proteinExistence type="predicted"/>
<feature type="region of interest" description="Disordered" evidence="1">
    <location>
        <begin position="48"/>
        <end position="69"/>
    </location>
</feature>
<dbReference type="Proteomes" id="UP000005317">
    <property type="component" value="Unassembled WGS sequence"/>
</dbReference>
<keyword evidence="3" id="KW-1185">Reference proteome</keyword>
<evidence type="ECO:0000256" key="1">
    <source>
        <dbReference type="SAM" id="MobiDB-lite"/>
    </source>
</evidence>
<protein>
    <submittedName>
        <fullName evidence="2">Uncharacterized protein</fullName>
    </submittedName>
</protein>
<evidence type="ECO:0000313" key="3">
    <source>
        <dbReference type="Proteomes" id="UP000005317"/>
    </source>
</evidence>
<gene>
    <name evidence="2" type="ORF">Thini_0055</name>
</gene>
<evidence type="ECO:0000313" key="2">
    <source>
        <dbReference type="EMBL" id="EIJ37064.1"/>
    </source>
</evidence>
<sequence>MAGQPTQQDLEDALTLLHEAHQRLLDSHNYLADALIYRAILRLSGGVPVTREATGGGQPLSAPGGPAHA</sequence>
<organism evidence="2 3">
    <name type="scientific">Thiothrix nivea (strain ATCC 35100 / DSM 5205 / JP2)</name>
    <dbReference type="NCBI Taxonomy" id="870187"/>
    <lineage>
        <taxon>Bacteria</taxon>
        <taxon>Pseudomonadati</taxon>
        <taxon>Pseudomonadota</taxon>
        <taxon>Gammaproteobacteria</taxon>
        <taxon>Thiotrichales</taxon>
        <taxon>Thiotrichaceae</taxon>
        <taxon>Thiothrix</taxon>
    </lineage>
</organism>
<accession>A0A656HLR3</accession>